<dbReference type="AlphaFoldDB" id="A0A0N4Y7C3"/>
<keyword evidence="3" id="KW-1185">Reference proteome</keyword>
<feature type="region of interest" description="Disordered" evidence="1">
    <location>
        <begin position="64"/>
        <end position="86"/>
    </location>
</feature>
<evidence type="ECO:0000313" key="4">
    <source>
        <dbReference type="WBParaSite" id="NBR_0001204901-mRNA-1"/>
    </source>
</evidence>
<reference evidence="4" key="1">
    <citation type="submission" date="2017-02" db="UniProtKB">
        <authorList>
            <consortium name="WormBaseParasite"/>
        </authorList>
    </citation>
    <scope>IDENTIFICATION</scope>
</reference>
<feature type="compositionally biased region" description="Basic and acidic residues" evidence="1">
    <location>
        <begin position="72"/>
        <end position="86"/>
    </location>
</feature>
<evidence type="ECO:0000313" key="2">
    <source>
        <dbReference type="EMBL" id="VDL75639.1"/>
    </source>
</evidence>
<gene>
    <name evidence="2" type="ORF">NBR_LOCUS12050</name>
</gene>
<proteinExistence type="predicted"/>
<protein>
    <submittedName>
        <fullName evidence="2 4">Uncharacterized protein</fullName>
    </submittedName>
</protein>
<name>A0A0N4Y7C3_NIPBR</name>
<sequence>MTTHVEHDMETEELIRRRRAAWSAYRLSERPPTNTGMLTSVLICSIRQFFLLCATRLRRGLIRQPRRSPCKSHTEHTADDTSKAKH</sequence>
<dbReference type="Proteomes" id="UP000271162">
    <property type="component" value="Unassembled WGS sequence"/>
</dbReference>
<accession>A0A0N4Y7C3</accession>
<dbReference type="EMBL" id="UYSL01020663">
    <property type="protein sequence ID" value="VDL75639.1"/>
    <property type="molecule type" value="Genomic_DNA"/>
</dbReference>
<dbReference type="WBParaSite" id="NBR_0001204901-mRNA-1">
    <property type="protein sequence ID" value="NBR_0001204901-mRNA-1"/>
    <property type="gene ID" value="NBR_0001204901"/>
</dbReference>
<reference evidence="2 3" key="2">
    <citation type="submission" date="2018-11" db="EMBL/GenBank/DDBJ databases">
        <authorList>
            <consortium name="Pathogen Informatics"/>
        </authorList>
    </citation>
    <scope>NUCLEOTIDE SEQUENCE [LARGE SCALE GENOMIC DNA]</scope>
</reference>
<evidence type="ECO:0000256" key="1">
    <source>
        <dbReference type="SAM" id="MobiDB-lite"/>
    </source>
</evidence>
<organism evidence="4">
    <name type="scientific">Nippostrongylus brasiliensis</name>
    <name type="common">Rat hookworm</name>
    <dbReference type="NCBI Taxonomy" id="27835"/>
    <lineage>
        <taxon>Eukaryota</taxon>
        <taxon>Metazoa</taxon>
        <taxon>Ecdysozoa</taxon>
        <taxon>Nematoda</taxon>
        <taxon>Chromadorea</taxon>
        <taxon>Rhabditida</taxon>
        <taxon>Rhabditina</taxon>
        <taxon>Rhabditomorpha</taxon>
        <taxon>Strongyloidea</taxon>
        <taxon>Heligmosomidae</taxon>
        <taxon>Nippostrongylus</taxon>
    </lineage>
</organism>
<evidence type="ECO:0000313" key="3">
    <source>
        <dbReference type="Proteomes" id="UP000271162"/>
    </source>
</evidence>